<feature type="region of interest" description="Disordered" evidence="2">
    <location>
        <begin position="604"/>
        <end position="628"/>
    </location>
</feature>
<reference evidence="3 4" key="1">
    <citation type="journal article" date="2012" name="Nature">
        <title>Repeated polyploidization of Gossypium genomes and the evolution of spinnable cotton fibres.</title>
        <authorList>
            <person name="Paterson A.H."/>
            <person name="Wendel J.F."/>
            <person name="Gundlach H."/>
            <person name="Guo H."/>
            <person name="Jenkins J."/>
            <person name="Jin D."/>
            <person name="Llewellyn D."/>
            <person name="Showmaker K.C."/>
            <person name="Shu S."/>
            <person name="Udall J."/>
            <person name="Yoo M.J."/>
            <person name="Byers R."/>
            <person name="Chen W."/>
            <person name="Doron-Faigenboim A."/>
            <person name="Duke M.V."/>
            <person name="Gong L."/>
            <person name="Grimwood J."/>
            <person name="Grover C."/>
            <person name="Grupp K."/>
            <person name="Hu G."/>
            <person name="Lee T.H."/>
            <person name="Li J."/>
            <person name="Lin L."/>
            <person name="Liu T."/>
            <person name="Marler B.S."/>
            <person name="Page J.T."/>
            <person name="Roberts A.W."/>
            <person name="Romanel E."/>
            <person name="Sanders W.S."/>
            <person name="Szadkowski E."/>
            <person name="Tan X."/>
            <person name="Tang H."/>
            <person name="Xu C."/>
            <person name="Wang J."/>
            <person name="Wang Z."/>
            <person name="Zhang D."/>
            <person name="Zhang L."/>
            <person name="Ashrafi H."/>
            <person name="Bedon F."/>
            <person name="Bowers J.E."/>
            <person name="Brubaker C.L."/>
            <person name="Chee P.W."/>
            <person name="Das S."/>
            <person name="Gingle A.R."/>
            <person name="Haigler C.H."/>
            <person name="Harker D."/>
            <person name="Hoffmann L.V."/>
            <person name="Hovav R."/>
            <person name="Jones D.C."/>
            <person name="Lemke C."/>
            <person name="Mansoor S."/>
            <person name="ur Rahman M."/>
            <person name="Rainville L.N."/>
            <person name="Rambani A."/>
            <person name="Reddy U.K."/>
            <person name="Rong J.K."/>
            <person name="Saranga Y."/>
            <person name="Scheffler B.E."/>
            <person name="Scheffler J.A."/>
            <person name="Stelly D.M."/>
            <person name="Triplett B.A."/>
            <person name="Van Deynze A."/>
            <person name="Vaslin M.F."/>
            <person name="Waghmare V.N."/>
            <person name="Walford S.A."/>
            <person name="Wright R.J."/>
            <person name="Zaki E.A."/>
            <person name="Zhang T."/>
            <person name="Dennis E.S."/>
            <person name="Mayer K.F."/>
            <person name="Peterson D.G."/>
            <person name="Rokhsar D.S."/>
            <person name="Wang X."/>
            <person name="Schmutz J."/>
        </authorList>
    </citation>
    <scope>NUCLEOTIDE SEQUENCE [LARGE SCALE GENOMIC DNA]</scope>
</reference>
<keyword evidence="4" id="KW-1185">Reference proteome</keyword>
<dbReference type="AlphaFoldDB" id="A0A0D2Q0Y3"/>
<dbReference type="Proteomes" id="UP000032304">
    <property type="component" value="Chromosome 6"/>
</dbReference>
<comment type="similarity">
    <text evidence="1">Belongs to the STXBP/unc-18/SEC1 family.</text>
</comment>
<feature type="compositionally biased region" description="Polar residues" evidence="2">
    <location>
        <begin position="95"/>
        <end position="114"/>
    </location>
</feature>
<evidence type="ECO:0000313" key="3">
    <source>
        <dbReference type="EMBL" id="KJB33248.1"/>
    </source>
</evidence>
<evidence type="ECO:0000256" key="1">
    <source>
        <dbReference type="ARBA" id="ARBA00009884"/>
    </source>
</evidence>
<proteinExistence type="inferred from homology"/>
<dbReference type="GO" id="GO:0016192">
    <property type="term" value="P:vesicle-mediated transport"/>
    <property type="evidence" value="ECO:0007669"/>
    <property type="project" value="InterPro"/>
</dbReference>
<evidence type="ECO:0008006" key="5">
    <source>
        <dbReference type="Google" id="ProtNLM"/>
    </source>
</evidence>
<dbReference type="InterPro" id="IPR036045">
    <property type="entry name" value="Sec1-like_sf"/>
</dbReference>
<protein>
    <recommendedName>
        <fullName evidence="5">Sec1 family domain-containing protein MIP3</fullName>
    </recommendedName>
</protein>
<dbReference type="PANTHER" id="PTHR11679">
    <property type="entry name" value="VESICLE PROTEIN SORTING-ASSOCIATED"/>
    <property type="match status" value="1"/>
</dbReference>
<sequence>MTSRLLSDAHRFILRCLSMHKGGHCCTIFTSISEVAHSTYPDSPLGPDAFHEYQSLLLQDYEELIENSDLKSGQLVDSNTKGNLTLEDEGWSRFTSNEDVPSLEASSAGKNQYGDSPRQGMVDLGQKPIVSVHHFPMILSPISPRVFVLPSEGSIAEACLSSEHEDSISAGLPSLSTGLPSDVDEVPPAATLTAHFLYHLAAKMDLKMEIFSLGDLSKTIGKILTDMSSLYDVGRRKRTVGLLLIDRTLDLLTPCCHGDSLVDRIFSALPRKERTSSSASIKCSQAQLKPGPSSLARASLEVQIPIGEVLTKEDFEIDDSGLSNGIEAFRCGWDSYNSASEMVDLISLSKKASDEKFFPAELLQGSLVSTETFKGTPYLEAILDRKTKDGAILVKKWLQETLRRENMTIDVKTRPGFASKLELKTMIKALTKSQSSLIRNRGIIQLASATLLALDESCSARWDAFISAEKILSVNAGDTSQSLAAQISDLINKSAFAGSDGKKSGKKELSQGLLSFQDALLLTITGYILAGENFPTSGSGGPFSWQEEHFLKEAILDAILENPSVARLKFLHGLTQELEANLNKTKSDVTKETSTDELNIDEFDDDQWGKWGDEDEDEENDNKEQEYDDMQLKLELRDRVDNLFKYLHKLSSLKSKKGPLGLESNLSSDPYTNKGLLYKLLTKILGKFDVPGLEYHSSTVGRLFKSGFGRFGLGQAKPSLADQNLILVFVVGGINGVEVQEAQEALSESGRPDIELVLGGTTFLTPDDMLDLLLGESSYI</sequence>
<dbReference type="Gramene" id="KJB33248">
    <property type="protein sequence ID" value="KJB33248"/>
    <property type="gene ID" value="B456_006G003700"/>
</dbReference>
<organism evidence="3 4">
    <name type="scientific">Gossypium raimondii</name>
    <name type="common">Peruvian cotton</name>
    <name type="synonym">Gossypium klotzschianum subsp. raimondii</name>
    <dbReference type="NCBI Taxonomy" id="29730"/>
    <lineage>
        <taxon>Eukaryota</taxon>
        <taxon>Viridiplantae</taxon>
        <taxon>Streptophyta</taxon>
        <taxon>Embryophyta</taxon>
        <taxon>Tracheophyta</taxon>
        <taxon>Spermatophyta</taxon>
        <taxon>Magnoliopsida</taxon>
        <taxon>eudicotyledons</taxon>
        <taxon>Gunneridae</taxon>
        <taxon>Pentapetalae</taxon>
        <taxon>rosids</taxon>
        <taxon>malvids</taxon>
        <taxon>Malvales</taxon>
        <taxon>Malvaceae</taxon>
        <taxon>Malvoideae</taxon>
        <taxon>Gossypium</taxon>
    </lineage>
</organism>
<dbReference type="InterPro" id="IPR027482">
    <property type="entry name" value="Sec1-like_dom2"/>
</dbReference>
<dbReference type="InterPro" id="IPR001619">
    <property type="entry name" value="Sec1-like"/>
</dbReference>
<feature type="region of interest" description="Disordered" evidence="2">
    <location>
        <begin position="95"/>
        <end position="115"/>
    </location>
</feature>
<dbReference type="EMBL" id="CM001745">
    <property type="protein sequence ID" value="KJB33248.1"/>
    <property type="molecule type" value="Genomic_DNA"/>
</dbReference>
<accession>A0A0D2Q0Y3</accession>
<dbReference type="Gene3D" id="3.40.50.1910">
    <property type="match status" value="1"/>
</dbReference>
<name>A0A0D2Q0Y3_GOSRA</name>
<evidence type="ECO:0000256" key="2">
    <source>
        <dbReference type="SAM" id="MobiDB-lite"/>
    </source>
</evidence>
<dbReference type="SUPFAM" id="SSF56815">
    <property type="entry name" value="Sec1/munc18-like (SM) proteins"/>
    <property type="match status" value="2"/>
</dbReference>
<gene>
    <name evidence="3" type="ORF">B456_006G003700</name>
</gene>
<evidence type="ECO:0000313" key="4">
    <source>
        <dbReference type="Proteomes" id="UP000032304"/>
    </source>
</evidence>